<reference evidence="3" key="2">
    <citation type="submission" date="2025-08" db="UniProtKB">
        <authorList>
            <consortium name="Ensembl"/>
        </authorList>
    </citation>
    <scope>IDENTIFICATION</scope>
</reference>
<dbReference type="Gene3D" id="1.10.10.60">
    <property type="entry name" value="Homeodomain-like"/>
    <property type="match status" value="1"/>
</dbReference>
<dbReference type="Ensembl" id="ENSGAGT00000013397.1">
    <property type="protein sequence ID" value="ENSGAGP00000011695.1"/>
    <property type="gene ID" value="ENSGAGG00000009034.1"/>
</dbReference>
<dbReference type="GO" id="GO:0003677">
    <property type="term" value="F:DNA binding"/>
    <property type="evidence" value="ECO:0007669"/>
    <property type="project" value="UniProtKB-KW"/>
</dbReference>
<name>A0A452HAE5_9SAUR</name>
<dbReference type="STRING" id="38772.ENSGAGP00000011695"/>
<evidence type="ECO:0000313" key="4">
    <source>
        <dbReference type="Proteomes" id="UP000291020"/>
    </source>
</evidence>
<keyword evidence="1" id="KW-0238">DNA-binding</keyword>
<dbReference type="InterPro" id="IPR006600">
    <property type="entry name" value="HTH_CenpB_DNA-bd_dom"/>
</dbReference>
<reference evidence="4" key="1">
    <citation type="journal article" date="2017" name="PLoS ONE">
        <title>The Agassiz's desert tortoise genome provides a resource for the conservation of a threatened species.</title>
        <authorList>
            <person name="Tollis M."/>
            <person name="DeNardo D.F."/>
            <person name="Cornelius J.A."/>
            <person name="Dolby G.A."/>
            <person name="Edwards T."/>
            <person name="Henen B.T."/>
            <person name="Karl A.E."/>
            <person name="Murphy R.W."/>
            <person name="Kusumi K."/>
        </authorList>
    </citation>
    <scope>NUCLEOTIDE SEQUENCE [LARGE SCALE GENOMIC DNA]</scope>
</reference>
<organism evidence="3 4">
    <name type="scientific">Gopherus agassizii</name>
    <name type="common">Agassiz's desert tortoise</name>
    <dbReference type="NCBI Taxonomy" id="38772"/>
    <lineage>
        <taxon>Eukaryota</taxon>
        <taxon>Metazoa</taxon>
        <taxon>Chordata</taxon>
        <taxon>Craniata</taxon>
        <taxon>Vertebrata</taxon>
        <taxon>Euteleostomi</taxon>
        <taxon>Archelosauria</taxon>
        <taxon>Testudinata</taxon>
        <taxon>Testudines</taxon>
        <taxon>Cryptodira</taxon>
        <taxon>Durocryptodira</taxon>
        <taxon>Testudinoidea</taxon>
        <taxon>Testudinidae</taxon>
        <taxon>Gopherus</taxon>
    </lineage>
</organism>
<protein>
    <recommendedName>
        <fullName evidence="2">HTH CENPB-type domain-containing protein</fullName>
    </recommendedName>
</protein>
<feature type="domain" description="HTH CENPB-type" evidence="2">
    <location>
        <begin position="89"/>
        <end position="119"/>
    </location>
</feature>
<dbReference type="AlphaFoldDB" id="A0A452HAE5"/>
<keyword evidence="4" id="KW-1185">Reference proteome</keyword>
<dbReference type="Pfam" id="PF03221">
    <property type="entry name" value="HTH_Tnp_Tc5"/>
    <property type="match status" value="1"/>
</dbReference>
<sequence length="127" mass="14179">FRPVGPTSSGAQPKKQRCVPTLEEKLAVLDLLRHSMSIANVARKYGRNEYSIHAIKIRETEIRQAVASSAPVTAKVTSQVRDKTLVKTEKALNLWLGDMNRKCVPINGNMLREKALSIYALFKPTAF</sequence>
<evidence type="ECO:0000256" key="1">
    <source>
        <dbReference type="ARBA" id="ARBA00023125"/>
    </source>
</evidence>
<evidence type="ECO:0000313" key="3">
    <source>
        <dbReference type="Ensembl" id="ENSGAGP00000011695.1"/>
    </source>
</evidence>
<accession>A0A452HAE5</accession>
<proteinExistence type="predicted"/>
<evidence type="ECO:0000259" key="2">
    <source>
        <dbReference type="Pfam" id="PF03221"/>
    </source>
</evidence>
<reference evidence="3" key="3">
    <citation type="submission" date="2025-09" db="UniProtKB">
        <authorList>
            <consortium name="Ensembl"/>
        </authorList>
    </citation>
    <scope>IDENTIFICATION</scope>
</reference>
<dbReference type="Proteomes" id="UP000291020">
    <property type="component" value="Unassembled WGS sequence"/>
</dbReference>